<dbReference type="PANTHER" id="PTHR42834:SF1">
    <property type="entry name" value="ENDONUCLEASE_EXONUCLEASE_PHOSPHATASE FAMILY PROTEIN (AFU_ORTHOLOGUE AFUA_3G09210)"/>
    <property type="match status" value="1"/>
</dbReference>
<dbReference type="PANTHER" id="PTHR42834">
    <property type="entry name" value="ENDONUCLEASE/EXONUCLEASE/PHOSPHATASE FAMILY PROTEIN (AFU_ORTHOLOGUE AFUA_3G09210)"/>
    <property type="match status" value="1"/>
</dbReference>
<evidence type="ECO:0000313" key="4">
    <source>
        <dbReference type="Proteomes" id="UP000321306"/>
    </source>
</evidence>
<comment type="caution">
    <text evidence="3">The sequence shown here is derived from an EMBL/GenBank/DDBJ whole genome shotgun (WGS) entry which is preliminary data.</text>
</comment>
<name>A0A511NA75_DEIC1</name>
<protein>
    <submittedName>
        <fullName evidence="3">Nuclease</fullName>
    </submittedName>
</protein>
<feature type="domain" description="Endonuclease/exonuclease/phosphatase" evidence="2">
    <location>
        <begin position="549"/>
        <end position="829"/>
    </location>
</feature>
<evidence type="ECO:0000256" key="1">
    <source>
        <dbReference type="SAM" id="SignalP"/>
    </source>
</evidence>
<dbReference type="Proteomes" id="UP000321306">
    <property type="component" value="Unassembled WGS sequence"/>
</dbReference>
<feature type="signal peptide" evidence="1">
    <location>
        <begin position="1"/>
        <end position="21"/>
    </location>
</feature>
<dbReference type="InterPro" id="IPR036691">
    <property type="entry name" value="Endo/exonu/phosph_ase_sf"/>
</dbReference>
<accession>A0A511NA75</accession>
<keyword evidence="4" id="KW-1185">Reference proteome</keyword>
<dbReference type="InterPro" id="IPR005135">
    <property type="entry name" value="Endo/exonuclease/phosphatase"/>
</dbReference>
<gene>
    <name evidence="3" type="ORF">DC3_49060</name>
</gene>
<dbReference type="GO" id="GO:0003824">
    <property type="term" value="F:catalytic activity"/>
    <property type="evidence" value="ECO:0007669"/>
    <property type="project" value="InterPro"/>
</dbReference>
<dbReference type="PROSITE" id="PS51257">
    <property type="entry name" value="PROKAR_LIPOPROTEIN"/>
    <property type="match status" value="1"/>
</dbReference>
<organism evidence="3 4">
    <name type="scientific">Deinococcus cellulosilyticus (strain DSM 18568 / NBRC 106333 / KACC 11606 / 5516J-15)</name>
    <dbReference type="NCBI Taxonomy" id="1223518"/>
    <lineage>
        <taxon>Bacteria</taxon>
        <taxon>Thermotogati</taxon>
        <taxon>Deinococcota</taxon>
        <taxon>Deinococci</taxon>
        <taxon>Deinococcales</taxon>
        <taxon>Deinococcaceae</taxon>
        <taxon>Deinococcus</taxon>
    </lineage>
</organism>
<keyword evidence="1" id="KW-0732">Signal</keyword>
<dbReference type="InterPro" id="IPR047971">
    <property type="entry name" value="ExeM-like"/>
</dbReference>
<dbReference type="NCBIfam" id="NF033681">
    <property type="entry name" value="ExeM_NucH_DNase"/>
    <property type="match status" value="1"/>
</dbReference>
<dbReference type="AlphaFoldDB" id="A0A511NA75"/>
<dbReference type="EMBL" id="BJXB01000031">
    <property type="protein sequence ID" value="GEM49271.1"/>
    <property type="molecule type" value="Genomic_DNA"/>
</dbReference>
<sequence length="1113" mass="116986">MNGSMKNILMLGALLLVGCNAALPAPVVPPVTAKPNHLFEVEFERVGTQTPEARVQQVASGVSKQALNSVESGISFKKLSVQTFSVESQNKRYVQASFQVTNNTGRTLNDLTFIPVDTDDTDGDSSNNASQPTIRSTTFKNIYYFDRSDAAARAEDLTPVYPQIYRPALDQVEDDTTASPLRQELDLSPLNISAPAGLSVAGVRDYGWQINGAIPNGETGVVTFAVSYDMDADATKDPFGFTLLVSFADDPDQASITRIHTIQGSTGSGEAASPLNGQVVTIDGVVTADFQASNELNGFFVQEQADHADSDPTTSEGIFVYCNTTCADVSVGNRVQVTGTVTEFNTLTEITSVTGVVKLGSNTTLPAATPITLPVSSINDWERYEGMRLTVSGVVTDNYLLGRGGSVKLADARIPNYTQVNEPTASGYTSFLDDMKRRIITIDDGMMGQNPEPVKLARGGQTLSASNTLRGGDTGTVTGVLSYSYDGWNGSTDSYRIHATNSTFTGPARPTAPGNLGGTLKVASMNVLNYFNGNGAGGGFPTSRGAESISEYNKQKAKIVEALVGLDADVIGLLEIENDYSSANPAIQELVNAVNSHPGVNGTYTYVNPVSKVGTDEISVGMIYRNTVTPVGQFAVLDSSFNPLYVDTKNRPTWARSFQDNTTGGIFTVVQAHLKSKGSECGAGDDDTTTGQGNCNKTRTDAATVLMDWLAGQPTGVSDNDVILMGDLNAYMKEDPIQAILKGSDDTAATGDDFQSLFDQNSYSYQFGSQWGSLDHGIASGSLAAQVSGAEKWHINSDEPTVLDYNENFKTPTQITTFYAADAYRSSDHDPLKVGLNLNADVAPAASFDLRTSSSNVDVTVGNSGTVYVGVLGSNYAAPVMLSASVSGGTGITVSYPSDPIISGEASEAVQIDVPAGTPDGTYTVTLTGMGIPAGTSDTATFTITVSGNTPVGPTPWINEIHYDNSGGDVGEFIEVIVPSGYSATGLKVELYNGGNLSMYDSDPLVLVGTHNGYSIYRVDYPADGIQNGGSDGMALCSGTTLIQFLSYEGTLTPTSGCASGVTSTDIGVAEISTTLTGSSLQLTGTGNKYSDFTWTGPTASTTGAVNTGQTLN</sequence>
<dbReference type="Gene3D" id="3.60.10.10">
    <property type="entry name" value="Endonuclease/exonuclease/phosphatase"/>
    <property type="match status" value="1"/>
</dbReference>
<feature type="chain" id="PRO_5021930390" evidence="1">
    <location>
        <begin position="22"/>
        <end position="1113"/>
    </location>
</feature>
<dbReference type="Pfam" id="PF03372">
    <property type="entry name" value="Exo_endo_phos"/>
    <property type="match status" value="1"/>
</dbReference>
<evidence type="ECO:0000259" key="2">
    <source>
        <dbReference type="Pfam" id="PF03372"/>
    </source>
</evidence>
<dbReference type="SUPFAM" id="SSF56219">
    <property type="entry name" value="DNase I-like"/>
    <property type="match status" value="1"/>
</dbReference>
<evidence type="ECO:0000313" key="3">
    <source>
        <dbReference type="EMBL" id="GEM49271.1"/>
    </source>
</evidence>
<proteinExistence type="predicted"/>
<reference evidence="3 4" key="1">
    <citation type="submission" date="2019-07" db="EMBL/GenBank/DDBJ databases">
        <title>Whole genome shotgun sequence of Deinococcus cellulosilyticus NBRC 106333.</title>
        <authorList>
            <person name="Hosoyama A."/>
            <person name="Uohara A."/>
            <person name="Ohji S."/>
            <person name="Ichikawa N."/>
        </authorList>
    </citation>
    <scope>NUCLEOTIDE SEQUENCE [LARGE SCALE GENOMIC DNA]</scope>
    <source>
        <strain evidence="3 4">NBRC 106333</strain>
    </source>
</reference>
<dbReference type="CDD" id="cd04486">
    <property type="entry name" value="YhcR_OBF_like"/>
    <property type="match status" value="1"/>
</dbReference>